<sequence length="409" mass="43935">MKIPALVLFVLSSGSLILPSLSSAQNVPAHWSGTALVHGQQVPVNLDLSPATKDGHISGSLINAGESSISSSGELTGTHLLLHFDYFARKLEGTLTPQSFNGTFGTATGTPIPIELQPGALDQPTTAVVSDFAITGDWEIAVKSPKGESAWTLRVSPSGSRPPVKAVILRIDGDTGGLYGSFDAAANEYRVSHLSAAGAALYSLKPQQDGTLLVTNLLRDNQQWTARRPAEARKENLAPPTKTTDQTGVIDPSKPLQFSATSLAGETVTEADPRFKGKVVIVAIGGSWCPNCHDEAPFLVELYNRYHAKGLEIVDLSFEEEDELKDPQRLRAFIAKYHIPYTVLLAGTPEQLNSKLPQGRNLNCWPTAFFVGRDGLVKETHTGFSGPATEAAYTQLRQETEKLVQGLLN</sequence>
<comment type="subcellular location">
    <subcellularLocation>
        <location evidence="1">Cell envelope</location>
    </subcellularLocation>
</comment>
<dbReference type="EMBL" id="JACHIP010000001">
    <property type="protein sequence ID" value="MBB5056020.1"/>
    <property type="molecule type" value="Genomic_DNA"/>
</dbReference>
<reference evidence="8 9" key="1">
    <citation type="submission" date="2020-08" db="EMBL/GenBank/DDBJ databases">
        <title>Genomic Encyclopedia of Type Strains, Phase IV (KMG-V): Genome sequencing to study the core and pangenomes of soil and plant-associated prokaryotes.</title>
        <authorList>
            <person name="Whitman W."/>
        </authorList>
    </citation>
    <scope>NUCLEOTIDE SEQUENCE [LARGE SCALE GENOMIC DNA]</scope>
    <source>
        <strain evidence="8 9">M8UP14</strain>
    </source>
</reference>
<keyword evidence="4" id="KW-0676">Redox-active center</keyword>
<evidence type="ECO:0000259" key="7">
    <source>
        <dbReference type="PROSITE" id="PS51352"/>
    </source>
</evidence>
<evidence type="ECO:0000256" key="4">
    <source>
        <dbReference type="ARBA" id="ARBA00023284"/>
    </source>
</evidence>
<dbReference type="PANTHER" id="PTHR42852">
    <property type="entry name" value="THIOL:DISULFIDE INTERCHANGE PROTEIN DSBE"/>
    <property type="match status" value="1"/>
</dbReference>
<dbReference type="InterPro" id="IPR050553">
    <property type="entry name" value="Thioredoxin_ResA/DsbE_sf"/>
</dbReference>
<dbReference type="GO" id="GO:0016491">
    <property type="term" value="F:oxidoreductase activity"/>
    <property type="evidence" value="ECO:0007669"/>
    <property type="project" value="InterPro"/>
</dbReference>
<dbReference type="CDD" id="cd02966">
    <property type="entry name" value="TlpA_like_family"/>
    <property type="match status" value="1"/>
</dbReference>
<feature type="region of interest" description="Disordered" evidence="5">
    <location>
        <begin position="226"/>
        <end position="251"/>
    </location>
</feature>
<dbReference type="PANTHER" id="PTHR42852:SF6">
    <property type="entry name" value="THIOL:DISULFIDE INTERCHANGE PROTEIN DSBE"/>
    <property type="match status" value="1"/>
</dbReference>
<dbReference type="InterPro" id="IPR013766">
    <property type="entry name" value="Thioredoxin_domain"/>
</dbReference>
<keyword evidence="3" id="KW-1015">Disulfide bond</keyword>
<dbReference type="GO" id="GO:0016209">
    <property type="term" value="F:antioxidant activity"/>
    <property type="evidence" value="ECO:0007669"/>
    <property type="project" value="InterPro"/>
</dbReference>
<protein>
    <submittedName>
        <fullName evidence="8">Thiol-disulfide isomerase/thioredoxin</fullName>
    </submittedName>
</protein>
<evidence type="ECO:0000256" key="3">
    <source>
        <dbReference type="ARBA" id="ARBA00023157"/>
    </source>
</evidence>
<dbReference type="GO" id="GO:0017004">
    <property type="term" value="P:cytochrome complex assembly"/>
    <property type="evidence" value="ECO:0007669"/>
    <property type="project" value="UniProtKB-KW"/>
</dbReference>
<dbReference type="InterPro" id="IPR036249">
    <property type="entry name" value="Thioredoxin-like_sf"/>
</dbReference>
<dbReference type="PROSITE" id="PS51352">
    <property type="entry name" value="THIOREDOXIN_2"/>
    <property type="match status" value="1"/>
</dbReference>
<comment type="caution">
    <text evidence="8">The sequence shown here is derived from an EMBL/GenBank/DDBJ whole genome shotgun (WGS) entry which is preliminary data.</text>
</comment>
<proteinExistence type="predicted"/>
<feature type="signal peptide" evidence="6">
    <location>
        <begin position="1"/>
        <end position="24"/>
    </location>
</feature>
<dbReference type="RefSeq" id="WP_184213730.1">
    <property type="nucleotide sequence ID" value="NZ_JACHIP010000001.1"/>
</dbReference>
<dbReference type="SUPFAM" id="SSF52833">
    <property type="entry name" value="Thioredoxin-like"/>
    <property type="match status" value="1"/>
</dbReference>
<evidence type="ECO:0000256" key="5">
    <source>
        <dbReference type="SAM" id="MobiDB-lite"/>
    </source>
</evidence>
<gene>
    <name evidence="8" type="ORF">HDF16_000689</name>
</gene>
<feature type="chain" id="PRO_5030719481" evidence="6">
    <location>
        <begin position="25"/>
        <end position="409"/>
    </location>
</feature>
<organism evidence="8 9">
    <name type="scientific">Granulicella aggregans</name>
    <dbReference type="NCBI Taxonomy" id="474949"/>
    <lineage>
        <taxon>Bacteria</taxon>
        <taxon>Pseudomonadati</taxon>
        <taxon>Acidobacteriota</taxon>
        <taxon>Terriglobia</taxon>
        <taxon>Terriglobales</taxon>
        <taxon>Acidobacteriaceae</taxon>
        <taxon>Granulicella</taxon>
    </lineage>
</organism>
<dbReference type="Gene3D" id="3.40.30.10">
    <property type="entry name" value="Glutaredoxin"/>
    <property type="match status" value="1"/>
</dbReference>
<keyword evidence="2" id="KW-0201">Cytochrome c-type biogenesis</keyword>
<name>A0A7W7Z9Z8_9BACT</name>
<accession>A0A7W7Z9Z8</accession>
<dbReference type="GO" id="GO:0030313">
    <property type="term" value="C:cell envelope"/>
    <property type="evidence" value="ECO:0007669"/>
    <property type="project" value="UniProtKB-SubCell"/>
</dbReference>
<dbReference type="InterPro" id="IPR000866">
    <property type="entry name" value="AhpC/TSA"/>
</dbReference>
<evidence type="ECO:0000313" key="8">
    <source>
        <dbReference type="EMBL" id="MBB5056020.1"/>
    </source>
</evidence>
<evidence type="ECO:0000313" key="9">
    <source>
        <dbReference type="Proteomes" id="UP000540989"/>
    </source>
</evidence>
<evidence type="ECO:0000256" key="1">
    <source>
        <dbReference type="ARBA" id="ARBA00004196"/>
    </source>
</evidence>
<feature type="domain" description="Thioredoxin" evidence="7">
    <location>
        <begin position="249"/>
        <end position="405"/>
    </location>
</feature>
<dbReference type="Pfam" id="PF00578">
    <property type="entry name" value="AhpC-TSA"/>
    <property type="match status" value="1"/>
</dbReference>
<dbReference type="AlphaFoldDB" id="A0A7W7Z9Z8"/>
<evidence type="ECO:0000256" key="2">
    <source>
        <dbReference type="ARBA" id="ARBA00022748"/>
    </source>
</evidence>
<keyword evidence="6" id="KW-0732">Signal</keyword>
<dbReference type="Proteomes" id="UP000540989">
    <property type="component" value="Unassembled WGS sequence"/>
</dbReference>
<keyword evidence="9" id="KW-1185">Reference proteome</keyword>
<keyword evidence="8" id="KW-0413">Isomerase</keyword>
<evidence type="ECO:0000256" key="6">
    <source>
        <dbReference type="SAM" id="SignalP"/>
    </source>
</evidence>
<dbReference type="GO" id="GO:0016853">
    <property type="term" value="F:isomerase activity"/>
    <property type="evidence" value="ECO:0007669"/>
    <property type="project" value="UniProtKB-KW"/>
</dbReference>